<sequence>MKKLFLTICFSIIGWQIIDASAKTVAFEDMEAAQAYKASQDNLPPPPPEDDSPDPRDTRAMEKYIMERLKKATISNLGPTDSMDKPSSVNMQHSDDYIAKMNEKNKSFFERIYDEAINRISSGDTRPRGDAQSSGTRYIELKQDDMQQFQAPDFPVVTVEFPGGERTLVPAQEHIPYFSTQIEILPNGTASINDTAVVVAAGKKLKNGLSRIIPKISTSREGVSNKIDLNLASVSINGQEVPHKIIEESDSYVIVPEEEYTLEPGVYTYNFQYLVDRQLWQYNDFNEFYWDATGSRWNLIIGKAMVSIRLPGSSKPLSSLVFLGYPDELTSAGTMMSEHENVLGFAALVPLYIGEGMHVIVALPKTDFVPADRNRRLTWFLEDYGDILVATVGLLSILISYYLSWKYIAKNNLKNSNSFKRGAPLMRYLAMGVFDKISFAAFLLELYRKNIIDIQRGDKDILLVKRTDNLSSLERKERKAVNALFSRSEAVLALNAANQLKLKRAYKQVEANTLRKVKQLALKLNIGYLLFSIGMLLVAEAAMALLNINSGQAFAVLTACTVTIAFYLWVLKTKFKYRWLGFLGKVFAVIIIAFSVLVMSAYLHLVSAVMILAAVYVIFAYTSVFAKRSGLIKSNVKDAQQYREYLIRNAETIKLGRDFLNQQANILALDTAEFFEPAPAIKDYYKLDLMTEYFGKTGKKKGV</sequence>
<dbReference type="EMBL" id="DVNC01000028">
    <property type="protein sequence ID" value="HIU53248.1"/>
    <property type="molecule type" value="Genomic_DNA"/>
</dbReference>
<evidence type="ECO:0000256" key="2">
    <source>
        <dbReference type="SAM" id="Phobius"/>
    </source>
</evidence>
<evidence type="ECO:0000256" key="1">
    <source>
        <dbReference type="SAM" id="MobiDB-lite"/>
    </source>
</evidence>
<feature type="transmembrane region" description="Helical" evidence="2">
    <location>
        <begin position="384"/>
        <end position="405"/>
    </location>
</feature>
<feature type="transmembrane region" description="Helical" evidence="2">
    <location>
        <begin position="552"/>
        <end position="570"/>
    </location>
</feature>
<keyword evidence="2" id="KW-1133">Transmembrane helix</keyword>
<dbReference type="AlphaFoldDB" id="A0A9D1M3K9"/>
<organism evidence="4 5">
    <name type="scientific">Candidatus Scatocola faecipullorum</name>
    <dbReference type="NCBI Taxonomy" id="2840917"/>
    <lineage>
        <taxon>Bacteria</taxon>
        <taxon>Pseudomonadati</taxon>
        <taxon>Pseudomonadota</taxon>
        <taxon>Alphaproteobacteria</taxon>
        <taxon>Rhodospirillales</taxon>
        <taxon>Rhodospirillaceae</taxon>
        <taxon>Rhodospirillaceae incertae sedis</taxon>
        <taxon>Candidatus Scatocola</taxon>
    </lineage>
</organism>
<proteinExistence type="predicted"/>
<keyword evidence="2" id="KW-0472">Membrane</keyword>
<protein>
    <submittedName>
        <fullName evidence="4">DUF2207 domain-containing protein</fullName>
    </submittedName>
</protein>
<feature type="transmembrane region" description="Helical" evidence="2">
    <location>
        <begin position="608"/>
        <end position="626"/>
    </location>
</feature>
<evidence type="ECO:0000313" key="5">
    <source>
        <dbReference type="Proteomes" id="UP000824107"/>
    </source>
</evidence>
<reference evidence="4" key="2">
    <citation type="journal article" date="2021" name="PeerJ">
        <title>Extensive microbial diversity within the chicken gut microbiome revealed by metagenomics and culture.</title>
        <authorList>
            <person name="Gilroy R."/>
            <person name="Ravi A."/>
            <person name="Getino M."/>
            <person name="Pursley I."/>
            <person name="Horton D.L."/>
            <person name="Alikhan N.F."/>
            <person name="Baker D."/>
            <person name="Gharbi K."/>
            <person name="Hall N."/>
            <person name="Watson M."/>
            <person name="Adriaenssens E.M."/>
            <person name="Foster-Nyarko E."/>
            <person name="Jarju S."/>
            <person name="Secka A."/>
            <person name="Antonio M."/>
            <person name="Oren A."/>
            <person name="Chaudhuri R.R."/>
            <person name="La Ragione R."/>
            <person name="Hildebrand F."/>
            <person name="Pallen M.J."/>
        </authorList>
    </citation>
    <scope>NUCLEOTIDE SEQUENCE</scope>
    <source>
        <strain evidence="4">ChiW3-316</strain>
    </source>
</reference>
<name>A0A9D1M3K9_9PROT</name>
<dbReference type="Proteomes" id="UP000824107">
    <property type="component" value="Unassembled WGS sequence"/>
</dbReference>
<dbReference type="Pfam" id="PF09972">
    <property type="entry name" value="DUF2207"/>
    <property type="match status" value="1"/>
</dbReference>
<feature type="transmembrane region" description="Helical" evidence="2">
    <location>
        <begin position="342"/>
        <end position="363"/>
    </location>
</feature>
<gene>
    <name evidence="4" type="ORF">IAD20_04115</name>
</gene>
<reference evidence="4" key="1">
    <citation type="submission" date="2020-10" db="EMBL/GenBank/DDBJ databases">
        <authorList>
            <person name="Gilroy R."/>
        </authorList>
    </citation>
    <scope>NUCLEOTIDE SEQUENCE</scope>
    <source>
        <strain evidence="4">ChiW3-316</strain>
    </source>
</reference>
<evidence type="ECO:0000313" key="4">
    <source>
        <dbReference type="EMBL" id="HIU53248.1"/>
    </source>
</evidence>
<comment type="caution">
    <text evidence="4">The sequence shown here is derived from an EMBL/GenBank/DDBJ whole genome shotgun (WGS) entry which is preliminary data.</text>
</comment>
<dbReference type="InterPro" id="IPR018702">
    <property type="entry name" value="DUF2207"/>
</dbReference>
<feature type="transmembrane region" description="Helical" evidence="2">
    <location>
        <begin position="582"/>
        <end position="602"/>
    </location>
</feature>
<feature type="region of interest" description="Disordered" evidence="1">
    <location>
        <begin position="36"/>
        <end position="57"/>
    </location>
</feature>
<feature type="domain" description="DUF2207" evidence="3">
    <location>
        <begin position="175"/>
        <end position="317"/>
    </location>
</feature>
<feature type="transmembrane region" description="Helical" evidence="2">
    <location>
        <begin position="425"/>
        <end position="447"/>
    </location>
</feature>
<feature type="transmembrane region" description="Helical" evidence="2">
    <location>
        <begin position="526"/>
        <end position="546"/>
    </location>
</feature>
<keyword evidence="2" id="KW-0812">Transmembrane</keyword>
<accession>A0A9D1M3K9</accession>
<evidence type="ECO:0000259" key="3">
    <source>
        <dbReference type="Pfam" id="PF09972"/>
    </source>
</evidence>